<dbReference type="RefSeq" id="WP_210668119.1">
    <property type="nucleotide sequence ID" value="NZ_JAGFBV010000040.1"/>
</dbReference>
<sequence>MKNIYLICFFLIFTSICHAKYDPLLVSQLIDKSEIIGIGEIKSIENNNVLVIFSDLIKGKLTNRTLKIEKFENWTCASRWTNYKKGQKIMFFLSISKEGIYKILGSGNEGELPIVNEKIFYKSLLSY</sequence>
<protein>
    <submittedName>
        <fullName evidence="1">Uncharacterized protein</fullName>
    </submittedName>
</protein>
<accession>A0A940XC46</accession>
<comment type="caution">
    <text evidence="1">The sequence shown here is derived from an EMBL/GenBank/DDBJ whole genome shotgun (WGS) entry which is preliminary data.</text>
</comment>
<evidence type="ECO:0000313" key="2">
    <source>
        <dbReference type="Proteomes" id="UP000675047"/>
    </source>
</evidence>
<gene>
    <name evidence="1" type="ORF">J3495_17780</name>
</gene>
<organism evidence="1 2">
    <name type="scientific">Flavobacterium geliluteum</name>
    <dbReference type="NCBI Taxonomy" id="2816120"/>
    <lineage>
        <taxon>Bacteria</taxon>
        <taxon>Pseudomonadati</taxon>
        <taxon>Bacteroidota</taxon>
        <taxon>Flavobacteriia</taxon>
        <taxon>Flavobacteriales</taxon>
        <taxon>Flavobacteriaceae</taxon>
        <taxon>Flavobacterium</taxon>
    </lineage>
</organism>
<reference evidence="1 2" key="1">
    <citation type="submission" date="2021-03" db="EMBL/GenBank/DDBJ databases">
        <title>Flavobacterium Flabelliformis Sp. Nov. And Flavobacterium Geliluteum Sp. Nov., Two Novel Multidrug Resistant Psychrophilic Species Isolated From Antarctica.</title>
        <authorList>
            <person name="Kralova S."/>
            <person name="Busse H.J."/>
            <person name="Bezdicek M."/>
            <person name="Nykrynova M."/>
            <person name="Kroupova E."/>
            <person name="Krsek D."/>
            <person name="Sedlacek I."/>
        </authorList>
    </citation>
    <scope>NUCLEOTIDE SEQUENCE [LARGE SCALE GENOMIC DNA]</scope>
    <source>
        <strain evidence="1 2">P7388</strain>
    </source>
</reference>
<proteinExistence type="predicted"/>
<dbReference type="AlphaFoldDB" id="A0A940XC46"/>
<dbReference type="EMBL" id="JAGFBV010000040">
    <property type="protein sequence ID" value="MBP4139927.1"/>
    <property type="molecule type" value="Genomic_DNA"/>
</dbReference>
<keyword evidence="2" id="KW-1185">Reference proteome</keyword>
<name>A0A940XC46_9FLAO</name>
<evidence type="ECO:0000313" key="1">
    <source>
        <dbReference type="EMBL" id="MBP4139927.1"/>
    </source>
</evidence>
<dbReference type="Proteomes" id="UP000675047">
    <property type="component" value="Unassembled WGS sequence"/>
</dbReference>